<reference evidence="1 2" key="1">
    <citation type="submission" date="2021-02" db="EMBL/GenBank/DDBJ databases">
        <title>De Novo genome assembly of isolated myxobacteria.</title>
        <authorList>
            <person name="Stevens D.C."/>
        </authorList>
    </citation>
    <scope>NUCLEOTIDE SEQUENCE [LARGE SCALE GENOMIC DNA]</scope>
    <source>
        <strain evidence="2">SCPEA02</strain>
    </source>
</reference>
<dbReference type="Proteomes" id="UP000662747">
    <property type="component" value="Chromosome"/>
</dbReference>
<proteinExistence type="predicted"/>
<evidence type="ECO:0008006" key="3">
    <source>
        <dbReference type="Google" id="ProtNLM"/>
    </source>
</evidence>
<dbReference type="RefSeq" id="WP_206728843.1">
    <property type="nucleotide sequence ID" value="NZ_CP071090.1"/>
</dbReference>
<gene>
    <name evidence="1" type="ORF">JY651_21490</name>
</gene>
<evidence type="ECO:0000313" key="1">
    <source>
        <dbReference type="EMBL" id="QSQ27321.1"/>
    </source>
</evidence>
<dbReference type="EMBL" id="CP071090">
    <property type="protein sequence ID" value="QSQ27321.1"/>
    <property type="molecule type" value="Genomic_DNA"/>
</dbReference>
<protein>
    <recommendedName>
        <fullName evidence="3">Lipoprotein</fullName>
    </recommendedName>
</protein>
<evidence type="ECO:0000313" key="2">
    <source>
        <dbReference type="Proteomes" id="UP000662747"/>
    </source>
</evidence>
<organism evidence="1 2">
    <name type="scientific">Pyxidicoccus parkwayensis</name>
    <dbReference type="NCBI Taxonomy" id="2813578"/>
    <lineage>
        <taxon>Bacteria</taxon>
        <taxon>Pseudomonadati</taxon>
        <taxon>Myxococcota</taxon>
        <taxon>Myxococcia</taxon>
        <taxon>Myxococcales</taxon>
        <taxon>Cystobacterineae</taxon>
        <taxon>Myxococcaceae</taxon>
        <taxon>Pyxidicoccus</taxon>
    </lineage>
</organism>
<keyword evidence="2" id="KW-1185">Reference proteome</keyword>
<sequence length="87" mass="8835">MRTLMLLTLSVGLLAGCGDSTNRDNGNVPEGGVCTSNSQCAIDFTCVGCAGEDSHCLAGCTTNADCSAGECKHQQCITCPCPGICQT</sequence>
<name>A0ABX7PA56_9BACT</name>
<dbReference type="PROSITE" id="PS51257">
    <property type="entry name" value="PROKAR_LIPOPROTEIN"/>
    <property type="match status" value="1"/>
</dbReference>
<accession>A0ABX7PA56</accession>